<dbReference type="AlphaFoldDB" id="A0A9E7HEE7"/>
<keyword evidence="8" id="KW-1185">Reference proteome</keyword>
<evidence type="ECO:0000256" key="5">
    <source>
        <dbReference type="SAM" id="MobiDB-lite"/>
    </source>
</evidence>
<dbReference type="GO" id="GO:0003677">
    <property type="term" value="F:DNA binding"/>
    <property type="evidence" value="ECO:0007669"/>
    <property type="project" value="TreeGrafter"/>
</dbReference>
<dbReference type="OrthoDB" id="2017676at2759"/>
<name>A0A9E7HEE7_9LILI</name>
<dbReference type="GO" id="GO:0003700">
    <property type="term" value="F:DNA-binding transcription factor activity"/>
    <property type="evidence" value="ECO:0007669"/>
    <property type="project" value="InterPro"/>
</dbReference>
<feature type="compositionally biased region" description="Basic and acidic residues" evidence="5">
    <location>
        <begin position="72"/>
        <end position="97"/>
    </location>
</feature>
<protein>
    <submittedName>
        <fullName evidence="7">Protein ethylene insensitive</fullName>
    </submittedName>
</protein>
<dbReference type="Pfam" id="PF04873">
    <property type="entry name" value="EIN3_DNA-bd"/>
    <property type="match status" value="1"/>
</dbReference>
<dbReference type="PANTHER" id="PTHR33305:SF30">
    <property type="entry name" value="ETHYLENE INSENSITIVE 3-LIKE 3 PROTEIN"/>
    <property type="match status" value="1"/>
</dbReference>
<comment type="subcellular location">
    <subcellularLocation>
        <location evidence="1">Nucleus</location>
    </subcellularLocation>
</comment>
<evidence type="ECO:0000259" key="6">
    <source>
        <dbReference type="Pfam" id="PF04873"/>
    </source>
</evidence>
<reference evidence="7" key="1">
    <citation type="submission" date="2022-05" db="EMBL/GenBank/DDBJ databases">
        <title>The Musa troglodytarum L. genome provides insights into the mechanism of non-climacteric behaviour and enrichment of carotenoids.</title>
        <authorList>
            <person name="Wang J."/>
        </authorList>
    </citation>
    <scope>NUCLEOTIDE SEQUENCE</scope>
    <source>
        <tissue evidence="7">Leaf</tissue>
    </source>
</reference>
<dbReference type="Proteomes" id="UP001055439">
    <property type="component" value="Chromosome 8"/>
</dbReference>
<feature type="domain" description="Ethylene insensitive 3-like DNA-binding" evidence="6">
    <location>
        <begin position="56"/>
        <end position="167"/>
    </location>
</feature>
<sequence>MVYPGEPNYVQNISHGSLHQPLVGECNGQGHLIDPPQDNFAEVCDEESDDEDVDIEELEHRLWRDRMRLKRLKEQSKSKNKEQGDPAKQRQCHDQALRKKMSRAQDGILKYMLKMMEVCNAQGFVYGIIPEKGKPVSGASDNLRGWWKEKVRFDRNGPVAIANITGSISFLSSCSEYDVEGVDEGKCEDVVNRKLHAEGNPFDLSGTARKEKTVKEEMDVEFTRKRSVAEPEPVLNQCIYTCDNVQCPHHDPRHGFLDRNARNSHRYVCQHHNARPRGIGVAFNSFPVKESDTQPNPTSLEPGLIPAANISGLGIPSDGQRSIDELMSLYDKNLNANKSFNLRGVGAKAIGGMLEEVGNLLVQQQQQFPVRENVTPFQQQFGNPSDEMSYGSALSVPSMDYSDALHRLQKAEAANWFY</sequence>
<evidence type="ECO:0000313" key="7">
    <source>
        <dbReference type="EMBL" id="URE32951.1"/>
    </source>
</evidence>
<dbReference type="InterPro" id="IPR023278">
    <property type="entry name" value="Ethylene_insens-like_DNA-bd"/>
</dbReference>
<dbReference type="PANTHER" id="PTHR33305">
    <property type="entry name" value="ETHYLENE INSENSITIVE 3-LIKE 2 PROTEIN"/>
    <property type="match status" value="1"/>
</dbReference>
<gene>
    <name evidence="7" type="ORF">MUK42_14367</name>
</gene>
<evidence type="ECO:0000313" key="8">
    <source>
        <dbReference type="Proteomes" id="UP001055439"/>
    </source>
</evidence>
<dbReference type="GO" id="GO:0005634">
    <property type="term" value="C:nucleus"/>
    <property type="evidence" value="ECO:0007669"/>
    <property type="project" value="UniProtKB-SubCell"/>
</dbReference>
<keyword evidence="3" id="KW-0936">Ethylene signaling pathway</keyword>
<dbReference type="GO" id="GO:0009873">
    <property type="term" value="P:ethylene-activated signaling pathway"/>
    <property type="evidence" value="ECO:0007669"/>
    <property type="project" value="UniProtKB-KW"/>
</dbReference>
<accession>A0A9E7HEE7</accession>
<evidence type="ECO:0000256" key="1">
    <source>
        <dbReference type="ARBA" id="ARBA00004123"/>
    </source>
</evidence>
<evidence type="ECO:0000256" key="2">
    <source>
        <dbReference type="ARBA" id="ARBA00009416"/>
    </source>
</evidence>
<dbReference type="Gene3D" id="1.10.3180.10">
    <property type="entry name" value="DNA-binding domain of EIN3-like"/>
    <property type="match status" value="1"/>
</dbReference>
<feature type="region of interest" description="Disordered" evidence="5">
    <location>
        <begin position="72"/>
        <end position="98"/>
    </location>
</feature>
<dbReference type="InterPro" id="IPR006957">
    <property type="entry name" value="EIN3"/>
</dbReference>
<evidence type="ECO:0000256" key="4">
    <source>
        <dbReference type="ARBA" id="ARBA00023242"/>
    </source>
</evidence>
<comment type="similarity">
    <text evidence="2">Belongs to the EIN3 family.</text>
</comment>
<keyword evidence="4" id="KW-0539">Nucleus</keyword>
<organism evidence="7 8">
    <name type="scientific">Musa troglodytarum</name>
    <name type="common">fe'i banana</name>
    <dbReference type="NCBI Taxonomy" id="320322"/>
    <lineage>
        <taxon>Eukaryota</taxon>
        <taxon>Viridiplantae</taxon>
        <taxon>Streptophyta</taxon>
        <taxon>Embryophyta</taxon>
        <taxon>Tracheophyta</taxon>
        <taxon>Spermatophyta</taxon>
        <taxon>Magnoliopsida</taxon>
        <taxon>Liliopsida</taxon>
        <taxon>Zingiberales</taxon>
        <taxon>Musaceae</taxon>
        <taxon>Musa</taxon>
    </lineage>
</organism>
<dbReference type="InterPro" id="IPR047091">
    <property type="entry name" value="EIN3-like_DNA-bd"/>
</dbReference>
<dbReference type="EMBL" id="CP097510">
    <property type="protein sequence ID" value="URE32951.1"/>
    <property type="molecule type" value="Genomic_DNA"/>
</dbReference>
<proteinExistence type="inferred from homology"/>
<evidence type="ECO:0000256" key="3">
    <source>
        <dbReference type="ARBA" id="ARBA00022745"/>
    </source>
</evidence>